<keyword evidence="2" id="KW-1185">Reference proteome</keyword>
<dbReference type="SUPFAM" id="SSF53254">
    <property type="entry name" value="Phosphoglycerate mutase-like"/>
    <property type="match status" value="1"/>
</dbReference>
<comment type="caution">
    <text evidence="1">The sequence shown here is derived from an EMBL/GenBank/DDBJ whole genome shotgun (WGS) entry which is preliminary data.</text>
</comment>
<dbReference type="InterPro" id="IPR013078">
    <property type="entry name" value="His_Pase_superF_clade-1"/>
</dbReference>
<dbReference type="PANTHER" id="PTHR48100">
    <property type="entry name" value="BROAD-SPECIFICITY PHOSPHATASE YOR283W-RELATED"/>
    <property type="match status" value="1"/>
</dbReference>
<accession>A0A4R5EVY8</accession>
<protein>
    <submittedName>
        <fullName evidence="1">Histidine phosphatase family protein</fullName>
    </submittedName>
</protein>
<dbReference type="CDD" id="cd07067">
    <property type="entry name" value="HP_PGM_like"/>
    <property type="match status" value="1"/>
</dbReference>
<dbReference type="RefSeq" id="WP_132828425.1">
    <property type="nucleotide sequence ID" value="NZ_SMFP01000004.1"/>
</dbReference>
<dbReference type="Gene3D" id="3.40.50.1240">
    <property type="entry name" value="Phosphoglycerate mutase-like"/>
    <property type="match status" value="1"/>
</dbReference>
<gene>
    <name evidence="1" type="ORF">E1B25_08680</name>
</gene>
<dbReference type="GO" id="GO:0016791">
    <property type="term" value="F:phosphatase activity"/>
    <property type="evidence" value="ECO:0007669"/>
    <property type="project" value="TreeGrafter"/>
</dbReference>
<dbReference type="InterPro" id="IPR050275">
    <property type="entry name" value="PGM_Phosphatase"/>
</dbReference>
<dbReference type="Pfam" id="PF00300">
    <property type="entry name" value="His_Phos_1"/>
    <property type="match status" value="1"/>
</dbReference>
<reference evidence="1 2" key="1">
    <citation type="submission" date="2019-03" db="EMBL/GenBank/DDBJ databases">
        <authorList>
            <person name="Zhang S."/>
        </authorList>
    </citation>
    <scope>NUCLEOTIDE SEQUENCE [LARGE SCALE GENOMIC DNA]</scope>
    <source>
        <strain evidence="1 2">S4J41</strain>
    </source>
</reference>
<dbReference type="InterPro" id="IPR029033">
    <property type="entry name" value="His_PPase_superfam"/>
</dbReference>
<sequence>MIRLALLRHGHTDWNRMGRIQGASDIPLDDDARAELSTLRLPAPWDTAELWSSPLKRAAETAELVARHAPRTAPELSEMNWGTWEGKRGLDLLATPGSGFRHIEDWGWEYHAPGGESPGELWTRLRPWLARLERDALVVCHIGIMRVMLARAHGWNFSGPAPFKVKRNRLYVLHIDGDTLTPEGEAIRLIPPDATP</sequence>
<dbReference type="AlphaFoldDB" id="A0A4R5EVY8"/>
<evidence type="ECO:0000313" key="1">
    <source>
        <dbReference type="EMBL" id="TDE39071.1"/>
    </source>
</evidence>
<name>A0A4R5EVY8_9RHOB</name>
<dbReference type="OrthoDB" id="9781415at2"/>
<dbReference type="Proteomes" id="UP000294662">
    <property type="component" value="Unassembled WGS sequence"/>
</dbReference>
<proteinExistence type="predicted"/>
<dbReference type="SMART" id="SM00855">
    <property type="entry name" value="PGAM"/>
    <property type="match status" value="1"/>
</dbReference>
<dbReference type="EMBL" id="SMFP01000004">
    <property type="protein sequence ID" value="TDE39071.1"/>
    <property type="molecule type" value="Genomic_DNA"/>
</dbReference>
<organism evidence="1 2">
    <name type="scientific">Antarcticimicrobium sediminis</name>
    <dbReference type="NCBI Taxonomy" id="2546227"/>
    <lineage>
        <taxon>Bacteria</taxon>
        <taxon>Pseudomonadati</taxon>
        <taxon>Pseudomonadota</taxon>
        <taxon>Alphaproteobacteria</taxon>
        <taxon>Rhodobacterales</taxon>
        <taxon>Paracoccaceae</taxon>
        <taxon>Antarcticimicrobium</taxon>
    </lineage>
</organism>
<evidence type="ECO:0000313" key="2">
    <source>
        <dbReference type="Proteomes" id="UP000294662"/>
    </source>
</evidence>